<keyword evidence="4" id="KW-0482">Metalloprotease</keyword>
<evidence type="ECO:0000313" key="4">
    <source>
        <dbReference type="EMBL" id="WGF93402.1"/>
    </source>
</evidence>
<dbReference type="Gene3D" id="3.40.390.10">
    <property type="entry name" value="Collagenase (Catalytic Domain)"/>
    <property type="match status" value="1"/>
</dbReference>
<reference evidence="4 5" key="1">
    <citation type="submission" date="2023-04" db="EMBL/GenBank/DDBJ databases">
        <title>Taxonomic identification of the Arctic strain Aequorivita sp. nov. and transcriptomic analysis in response to temperature stress.</title>
        <authorList>
            <person name="Liu W."/>
            <person name="Cong B."/>
            <person name="Lin J."/>
        </authorList>
    </citation>
    <scope>NUCLEOTIDE SEQUENCE [LARGE SCALE GENOMIC DNA]</scope>
    <source>
        <strain evidence="4 5">Ant34-E75</strain>
    </source>
</reference>
<name>A0ABY8L0B5_9FLAO</name>
<dbReference type="Pfam" id="PF18962">
    <property type="entry name" value="Por_Secre_tail"/>
    <property type="match status" value="1"/>
</dbReference>
<evidence type="ECO:0000313" key="5">
    <source>
        <dbReference type="Proteomes" id="UP001238523"/>
    </source>
</evidence>
<dbReference type="InterPro" id="IPR026444">
    <property type="entry name" value="Secre_tail"/>
</dbReference>
<keyword evidence="5" id="KW-1185">Reference proteome</keyword>
<evidence type="ECO:0000256" key="2">
    <source>
        <dbReference type="SAM" id="MobiDB-lite"/>
    </source>
</evidence>
<keyword evidence="4" id="KW-0378">Hydrolase</keyword>
<accession>A0ABY8L0B5</accession>
<gene>
    <name evidence="4" type="ORF">QCQ61_04220</name>
</gene>
<keyword evidence="4" id="KW-0645">Protease</keyword>
<evidence type="ECO:0000259" key="3">
    <source>
        <dbReference type="Pfam" id="PF18962"/>
    </source>
</evidence>
<dbReference type="NCBIfam" id="TIGR04183">
    <property type="entry name" value="Por_Secre_tail"/>
    <property type="match status" value="1"/>
</dbReference>
<dbReference type="RefSeq" id="WP_279449477.1">
    <property type="nucleotide sequence ID" value="NZ_CP122379.1"/>
</dbReference>
<keyword evidence="1" id="KW-0732">Signal</keyword>
<dbReference type="GO" id="GO:0008237">
    <property type="term" value="F:metallopeptidase activity"/>
    <property type="evidence" value="ECO:0007669"/>
    <property type="project" value="UniProtKB-KW"/>
</dbReference>
<dbReference type="EMBL" id="CP122379">
    <property type="protein sequence ID" value="WGF93402.1"/>
    <property type="molecule type" value="Genomic_DNA"/>
</dbReference>
<organism evidence="4 5">
    <name type="scientific">Aequorivita marisscotiae</name>
    <dbReference type="NCBI Taxonomy" id="3040348"/>
    <lineage>
        <taxon>Bacteria</taxon>
        <taxon>Pseudomonadati</taxon>
        <taxon>Bacteroidota</taxon>
        <taxon>Flavobacteriia</taxon>
        <taxon>Flavobacteriales</taxon>
        <taxon>Flavobacteriaceae</taxon>
        <taxon>Aequorivita</taxon>
    </lineage>
</organism>
<feature type="region of interest" description="Disordered" evidence="2">
    <location>
        <begin position="230"/>
        <end position="249"/>
    </location>
</feature>
<evidence type="ECO:0000256" key="1">
    <source>
        <dbReference type="ARBA" id="ARBA00022729"/>
    </source>
</evidence>
<sequence length="377" mass="42055">MSNKAHAQIHCEIDTIAAANTEVLMAPYRSQNYSNYSFCVRIYVHVIRKSNHSGGQSPADVSLALSYLDTAFNPHNIYFVWDHQIDYIDDDSEFYSPGASVFDINNHTDGVDIYMYDDSVGFLGWDGYGTSQRDKTAFLVSGFMEDPVTLQTYPLVKSHILSHEMGHILTLWHAHHGTGENTDDDEFECPEYADGSNSATCGDYLTDTPADPDMDYYVDFATCQWLDSGFDGNGDPNDPNDPGDPYDPDEYNIMGHSVISCISYLTPKQGSRMRVALTNLPVLNAVSNYTISGYPCATAGLTYYPNAMDGELNLDLREKPANTYPYQIFDAYGVMVLSGESQNVLKTIDTSGLDDGIYFLHFYDNGQLTTKQLIVEH</sequence>
<feature type="domain" description="Secretion system C-terminal sorting" evidence="3">
    <location>
        <begin position="304"/>
        <end position="375"/>
    </location>
</feature>
<proteinExistence type="predicted"/>
<dbReference type="InterPro" id="IPR024079">
    <property type="entry name" value="MetalloPept_cat_dom_sf"/>
</dbReference>
<dbReference type="Proteomes" id="UP001238523">
    <property type="component" value="Chromosome"/>
</dbReference>
<protein>
    <submittedName>
        <fullName evidence="4">Zinc-dependent metalloprotease</fullName>
    </submittedName>
</protein>